<dbReference type="Pfam" id="PF02540">
    <property type="entry name" value="NAD_synthase"/>
    <property type="match status" value="1"/>
</dbReference>
<reference evidence="7" key="1">
    <citation type="journal article" date="2015" name="Nature">
        <title>Complex archaea that bridge the gap between prokaryotes and eukaryotes.</title>
        <authorList>
            <person name="Spang A."/>
            <person name="Saw J.H."/>
            <person name="Jorgensen S.L."/>
            <person name="Zaremba-Niedzwiedzka K."/>
            <person name="Martijn J."/>
            <person name="Lind A.E."/>
            <person name="van Eijk R."/>
            <person name="Schleper C."/>
            <person name="Guy L."/>
            <person name="Ettema T.J."/>
        </authorList>
    </citation>
    <scope>NUCLEOTIDE SEQUENCE</scope>
</reference>
<evidence type="ECO:0000256" key="3">
    <source>
        <dbReference type="ARBA" id="ARBA00022741"/>
    </source>
</evidence>
<dbReference type="AlphaFoldDB" id="A0A0F9RGG7"/>
<evidence type="ECO:0000313" key="7">
    <source>
        <dbReference type="EMBL" id="KKN16323.1"/>
    </source>
</evidence>
<organism evidence="7">
    <name type="scientific">marine sediment metagenome</name>
    <dbReference type="NCBI Taxonomy" id="412755"/>
    <lineage>
        <taxon>unclassified sequences</taxon>
        <taxon>metagenomes</taxon>
        <taxon>ecological metagenomes</taxon>
    </lineage>
</organism>
<dbReference type="InterPro" id="IPR022310">
    <property type="entry name" value="NAD/GMP_synthase"/>
</dbReference>
<proteinExistence type="predicted"/>
<keyword evidence="5" id="KW-0520">NAD</keyword>
<sequence length="162" mass="17864">MRKLDYDQITMRIQDWIREYVANADAEGVVVGLSGGIDSAVISTLCVNAIGKEHVVGLGLPCLSLHQDLNDGKLVADQLGIEFIVFDLSSVYEEFLKITSDQIDSNIIAKANIKARLRMLTNYFVCQSKGKFIVGGTGNRTELAIGYFTKYGDLGIIDEFLH</sequence>
<dbReference type="InterPro" id="IPR003694">
    <property type="entry name" value="NAD_synthase"/>
</dbReference>
<dbReference type="UniPathway" id="UPA00253"/>
<gene>
    <name evidence="7" type="ORF">LCGC14_0977070</name>
</gene>
<evidence type="ECO:0000256" key="2">
    <source>
        <dbReference type="ARBA" id="ARBA00022598"/>
    </source>
</evidence>
<dbReference type="GO" id="GO:0004359">
    <property type="term" value="F:glutaminase activity"/>
    <property type="evidence" value="ECO:0007669"/>
    <property type="project" value="InterPro"/>
</dbReference>
<evidence type="ECO:0000256" key="5">
    <source>
        <dbReference type="ARBA" id="ARBA00023027"/>
    </source>
</evidence>
<accession>A0A0F9RGG7</accession>
<name>A0A0F9RGG7_9ZZZZ</name>
<dbReference type="InterPro" id="IPR014729">
    <property type="entry name" value="Rossmann-like_a/b/a_fold"/>
</dbReference>
<evidence type="ECO:0000259" key="6">
    <source>
        <dbReference type="Pfam" id="PF02540"/>
    </source>
</evidence>
<dbReference type="NCBIfam" id="TIGR00552">
    <property type="entry name" value="nadE"/>
    <property type="match status" value="1"/>
</dbReference>
<dbReference type="GO" id="GO:0009435">
    <property type="term" value="P:NAD+ biosynthetic process"/>
    <property type="evidence" value="ECO:0007669"/>
    <property type="project" value="UniProtKB-UniPathway"/>
</dbReference>
<keyword evidence="4" id="KW-0067">ATP-binding</keyword>
<dbReference type="Gene3D" id="3.40.50.620">
    <property type="entry name" value="HUPs"/>
    <property type="match status" value="1"/>
</dbReference>
<dbReference type="GO" id="GO:0003952">
    <property type="term" value="F:NAD+ synthase (glutamine-hydrolyzing) activity"/>
    <property type="evidence" value="ECO:0007669"/>
    <property type="project" value="InterPro"/>
</dbReference>
<dbReference type="GO" id="GO:0005737">
    <property type="term" value="C:cytoplasm"/>
    <property type="evidence" value="ECO:0007669"/>
    <property type="project" value="InterPro"/>
</dbReference>
<dbReference type="PANTHER" id="PTHR23090">
    <property type="entry name" value="NH 3 /GLUTAMINE-DEPENDENT NAD + SYNTHETASE"/>
    <property type="match status" value="1"/>
</dbReference>
<keyword evidence="3" id="KW-0547">Nucleotide-binding</keyword>
<keyword evidence="2" id="KW-0436">Ligase</keyword>
<evidence type="ECO:0000256" key="1">
    <source>
        <dbReference type="ARBA" id="ARBA00004790"/>
    </source>
</evidence>
<evidence type="ECO:0000256" key="4">
    <source>
        <dbReference type="ARBA" id="ARBA00022840"/>
    </source>
</evidence>
<dbReference type="GO" id="GO:0005524">
    <property type="term" value="F:ATP binding"/>
    <property type="evidence" value="ECO:0007669"/>
    <property type="project" value="UniProtKB-KW"/>
</dbReference>
<dbReference type="PANTHER" id="PTHR23090:SF9">
    <property type="entry name" value="GLUTAMINE-DEPENDENT NAD(+) SYNTHETASE"/>
    <property type="match status" value="1"/>
</dbReference>
<dbReference type="SUPFAM" id="SSF52402">
    <property type="entry name" value="Adenine nucleotide alpha hydrolases-like"/>
    <property type="match status" value="1"/>
</dbReference>
<feature type="domain" description="NAD/GMP synthase" evidence="6">
    <location>
        <begin position="11"/>
        <end position="155"/>
    </location>
</feature>
<dbReference type="EMBL" id="LAZR01003624">
    <property type="protein sequence ID" value="KKN16323.1"/>
    <property type="molecule type" value="Genomic_DNA"/>
</dbReference>
<comment type="caution">
    <text evidence="7">The sequence shown here is derived from an EMBL/GenBank/DDBJ whole genome shotgun (WGS) entry which is preliminary data.</text>
</comment>
<dbReference type="CDD" id="cd00553">
    <property type="entry name" value="NAD_synthase"/>
    <property type="match status" value="1"/>
</dbReference>
<comment type="pathway">
    <text evidence="1">Cofactor biosynthesis; NAD(+) biosynthesis.</text>
</comment>
<protein>
    <recommendedName>
        <fullName evidence="6">NAD/GMP synthase domain-containing protein</fullName>
    </recommendedName>
</protein>